<dbReference type="AlphaFoldDB" id="M4SU35"/>
<feature type="region of interest" description="Disordered" evidence="9">
    <location>
        <begin position="243"/>
        <end position="314"/>
    </location>
</feature>
<protein>
    <submittedName>
        <fullName evidence="12">Variant surface glycoprotein 2095</fullName>
    </submittedName>
</protein>
<evidence type="ECO:0000259" key="11">
    <source>
        <dbReference type="Pfam" id="PF13206"/>
    </source>
</evidence>
<feature type="non-terminal residue" evidence="12">
    <location>
        <position position="1"/>
    </location>
</feature>
<evidence type="ECO:0000256" key="9">
    <source>
        <dbReference type="SAM" id="MobiDB-lite"/>
    </source>
</evidence>
<keyword evidence="8" id="KW-0449">Lipoprotein</keyword>
<dbReference type="VEuPathDB" id="TriTrypDB:Tb427_000448100"/>
<dbReference type="Pfam" id="PF13206">
    <property type="entry name" value="VSG_B"/>
    <property type="match status" value="1"/>
</dbReference>
<reference evidence="12" key="2">
    <citation type="journal article" date="2014" name="Mol. Biochem. Parasitol.">
        <title>Capturing the variant surface glycoprotein repertoire (the VSGnome) of Trypanosoma brucei Lister 427.</title>
        <authorList>
            <person name="Cross G.A."/>
            <person name="Kim H.S."/>
            <person name="Wickstead B."/>
        </authorList>
    </citation>
    <scope>NUCLEOTIDE SEQUENCE</scope>
    <source>
        <strain evidence="12">Lister 427</strain>
    </source>
</reference>
<evidence type="ECO:0000313" key="12">
    <source>
        <dbReference type="EMBL" id="AGH58831.1"/>
    </source>
</evidence>
<dbReference type="InterPro" id="IPR025932">
    <property type="entry name" value="Trypano_VSG_B_N_dom"/>
</dbReference>
<feature type="compositionally biased region" description="Basic and acidic residues" evidence="9">
    <location>
        <begin position="270"/>
        <end position="290"/>
    </location>
</feature>
<dbReference type="Pfam" id="PF10659">
    <property type="entry name" value="Trypan_glycop_C"/>
    <property type="match status" value="1"/>
</dbReference>
<dbReference type="InterPro" id="IPR019609">
    <property type="entry name" value="Variant_surf_glycoprt_trypan_C"/>
</dbReference>
<dbReference type="GO" id="GO:0005886">
    <property type="term" value="C:plasma membrane"/>
    <property type="evidence" value="ECO:0007669"/>
    <property type="project" value="UniProtKB-SubCell"/>
</dbReference>
<keyword evidence="4" id="KW-0336">GPI-anchor</keyword>
<comment type="function">
    <text evidence="1">VSG forms a coat on the surface of the parasite. The trypanosome evades the immune response of the host by expressing a series of antigenically distinct VSGs from an estimated 1000 VSG genes.</text>
</comment>
<name>M4SU35_9TRYP</name>
<dbReference type="EMBL" id="KC611400">
    <property type="protein sequence ID" value="AGH58831.1"/>
    <property type="molecule type" value="Genomic_DNA"/>
</dbReference>
<evidence type="ECO:0000256" key="6">
    <source>
        <dbReference type="ARBA" id="ARBA00023136"/>
    </source>
</evidence>
<keyword evidence="7" id="KW-0325">Glycoprotein</keyword>
<evidence type="ECO:0000256" key="8">
    <source>
        <dbReference type="ARBA" id="ARBA00023288"/>
    </source>
</evidence>
<feature type="domain" description="Trypanosome variant surface glycoprotein C-terminal" evidence="10">
    <location>
        <begin position="258"/>
        <end position="352"/>
    </location>
</feature>
<feature type="compositionally biased region" description="Low complexity" evidence="9">
    <location>
        <begin position="292"/>
        <end position="306"/>
    </location>
</feature>
<keyword evidence="3" id="KW-1003">Cell membrane</keyword>
<evidence type="ECO:0000256" key="7">
    <source>
        <dbReference type="ARBA" id="ARBA00023180"/>
    </source>
</evidence>
<proteinExistence type="predicted"/>
<keyword evidence="6" id="KW-0472">Membrane</keyword>
<evidence type="ECO:0000256" key="5">
    <source>
        <dbReference type="ARBA" id="ARBA00022729"/>
    </source>
</evidence>
<keyword evidence="5" id="KW-0732">Signal</keyword>
<evidence type="ECO:0000256" key="2">
    <source>
        <dbReference type="ARBA" id="ARBA00004609"/>
    </source>
</evidence>
<evidence type="ECO:0000256" key="1">
    <source>
        <dbReference type="ARBA" id="ARBA00002523"/>
    </source>
</evidence>
<dbReference type="Gene3D" id="3.30.1680.40">
    <property type="match status" value="1"/>
</dbReference>
<comment type="subcellular location">
    <subcellularLocation>
        <location evidence="2">Cell membrane</location>
        <topology evidence="2">Lipid-anchor</topology>
        <topology evidence="2">GPI-anchor</topology>
    </subcellularLocation>
</comment>
<feature type="domain" description="Trypanosome variant surface glycoprotein B-type N-terminal" evidence="11">
    <location>
        <begin position="5"/>
        <end position="223"/>
    </location>
</feature>
<sequence>VKQATAAETDKLKAATITDLQTQALHGDAGASAQISFTESTRENFCGQGQTAGAQPGTGVKEGLYHVLLCLCAGETTDSGAGQGCCDSCNAAPNNAAWGQNADGTPRAILLAAKCPKYMIPVSPTRAELSSRLADFAARANQHEGSGQAETYTMGKVGGSGAEGCTGQVGGTNKGRCAKFSETQILGGDASLKWRTKLEQAATAWEARQDALNKLEAVASKLQLINTSAASLLYTESAQIAQQQPKTGTQNTSPEPNCPSHKTNTTCTEKGFKWDGATEDKGVCKPKDEEGQTNQGAEGAAGTAAAEKCKDNKLEPDCTKPPECKLEGNTCNNSSSLVNKKLALKAAGFVSLIPF</sequence>
<accession>M4SU35</accession>
<organism evidence="12">
    <name type="scientific">Trypanosoma brucei</name>
    <dbReference type="NCBI Taxonomy" id="5691"/>
    <lineage>
        <taxon>Eukaryota</taxon>
        <taxon>Discoba</taxon>
        <taxon>Euglenozoa</taxon>
        <taxon>Kinetoplastea</taxon>
        <taxon>Metakinetoplastina</taxon>
        <taxon>Trypanosomatida</taxon>
        <taxon>Trypanosomatidae</taxon>
        <taxon>Trypanosoma</taxon>
    </lineage>
</organism>
<reference evidence="12" key="1">
    <citation type="submission" date="2013-02" db="EMBL/GenBank/DDBJ databases">
        <authorList>
            <person name="Cross G.A.M."/>
            <person name="Kim H.-S."/>
            <person name="Wickstead B."/>
        </authorList>
    </citation>
    <scope>NUCLEOTIDE SEQUENCE</scope>
    <source>
        <strain evidence="12">Lister 427</strain>
    </source>
</reference>
<evidence type="ECO:0000256" key="4">
    <source>
        <dbReference type="ARBA" id="ARBA00022622"/>
    </source>
</evidence>
<evidence type="ECO:0000256" key="3">
    <source>
        <dbReference type="ARBA" id="ARBA00022475"/>
    </source>
</evidence>
<feature type="compositionally biased region" description="Polar residues" evidence="9">
    <location>
        <begin position="243"/>
        <end position="268"/>
    </location>
</feature>
<evidence type="ECO:0000259" key="10">
    <source>
        <dbReference type="Pfam" id="PF10659"/>
    </source>
</evidence>
<dbReference type="GO" id="GO:0098552">
    <property type="term" value="C:side of membrane"/>
    <property type="evidence" value="ECO:0007669"/>
    <property type="project" value="UniProtKB-KW"/>
</dbReference>